<evidence type="ECO:0000313" key="2">
    <source>
        <dbReference type="Proteomes" id="UP000503447"/>
    </source>
</evidence>
<dbReference type="RefSeq" id="WP_171469249.1">
    <property type="nucleotide sequence ID" value="NZ_CP053452.2"/>
</dbReference>
<name>A0A6M5YI79_9BACT</name>
<protein>
    <submittedName>
        <fullName evidence="1">Uncharacterized protein</fullName>
    </submittedName>
</protein>
<dbReference type="AlphaFoldDB" id="A0A6M5YI79"/>
<reference evidence="2" key="1">
    <citation type="submission" date="2020-05" db="EMBL/GenBank/DDBJ databases">
        <title>Frigoriglobus tundricola gen. nov., sp. nov., a psychrotolerant cellulolytic planctomycete of the family Gemmataceae with two divergent copies of 16S rRNA gene.</title>
        <authorList>
            <person name="Kulichevskaya I.S."/>
            <person name="Ivanova A.A."/>
            <person name="Naumoff D.G."/>
            <person name="Beletsky A.V."/>
            <person name="Rijpstra W.I.C."/>
            <person name="Sinninghe Damste J.S."/>
            <person name="Mardanov A.V."/>
            <person name="Ravin N.V."/>
            <person name="Dedysh S.N."/>
        </authorList>
    </citation>
    <scope>NUCLEOTIDE SEQUENCE [LARGE SCALE GENOMIC DNA]</scope>
    <source>
        <strain evidence="2">PL17</strain>
    </source>
</reference>
<evidence type="ECO:0000313" key="1">
    <source>
        <dbReference type="EMBL" id="QJW92953.1"/>
    </source>
</evidence>
<proteinExistence type="predicted"/>
<keyword evidence="2" id="KW-1185">Reference proteome</keyword>
<sequence length="69" mass="6938">MDGTTAAVVWLMVDADGNYEVAKDADDLQAPAGTASRLVKLSVRVPTPKAVELVGTVSNEPAGGALVAG</sequence>
<gene>
    <name evidence="1" type="ORF">FTUN_0451</name>
</gene>
<dbReference type="Proteomes" id="UP000503447">
    <property type="component" value="Chromosome"/>
</dbReference>
<organism evidence="1 2">
    <name type="scientific">Frigoriglobus tundricola</name>
    <dbReference type="NCBI Taxonomy" id="2774151"/>
    <lineage>
        <taxon>Bacteria</taxon>
        <taxon>Pseudomonadati</taxon>
        <taxon>Planctomycetota</taxon>
        <taxon>Planctomycetia</taxon>
        <taxon>Gemmatales</taxon>
        <taxon>Gemmataceae</taxon>
        <taxon>Frigoriglobus</taxon>
    </lineage>
</organism>
<dbReference type="EMBL" id="CP053452">
    <property type="protein sequence ID" value="QJW92953.1"/>
    <property type="molecule type" value="Genomic_DNA"/>
</dbReference>
<dbReference type="KEGG" id="ftj:FTUN_0451"/>
<accession>A0A6M5YI79</accession>